<dbReference type="AlphaFoldDB" id="A0A0F8ZMK6"/>
<reference evidence="1" key="1">
    <citation type="journal article" date="2015" name="Nature">
        <title>Complex archaea that bridge the gap between prokaryotes and eukaryotes.</title>
        <authorList>
            <person name="Spang A."/>
            <person name="Saw J.H."/>
            <person name="Jorgensen S.L."/>
            <person name="Zaremba-Niedzwiedzka K."/>
            <person name="Martijn J."/>
            <person name="Lind A.E."/>
            <person name="van Eijk R."/>
            <person name="Schleper C."/>
            <person name="Guy L."/>
            <person name="Ettema T.J."/>
        </authorList>
    </citation>
    <scope>NUCLEOTIDE SEQUENCE</scope>
</reference>
<organism evidence="1">
    <name type="scientific">marine sediment metagenome</name>
    <dbReference type="NCBI Taxonomy" id="412755"/>
    <lineage>
        <taxon>unclassified sequences</taxon>
        <taxon>metagenomes</taxon>
        <taxon>ecological metagenomes</taxon>
    </lineage>
</organism>
<accession>A0A0F8ZMK6</accession>
<evidence type="ECO:0000313" key="1">
    <source>
        <dbReference type="EMBL" id="KKK61176.1"/>
    </source>
</evidence>
<sequence length="46" mass="5335">TYKDEHKKTGIVPKSPLSKKKGRDSIQAVAEYFADKEVTEFEEMFK</sequence>
<protein>
    <submittedName>
        <fullName evidence="1">Uncharacterized protein</fullName>
    </submittedName>
</protein>
<dbReference type="EMBL" id="LAZR01062609">
    <property type="protein sequence ID" value="KKK61176.1"/>
    <property type="molecule type" value="Genomic_DNA"/>
</dbReference>
<gene>
    <name evidence="1" type="ORF">LCGC14_3016940</name>
</gene>
<feature type="non-terminal residue" evidence="1">
    <location>
        <position position="1"/>
    </location>
</feature>
<name>A0A0F8ZMK6_9ZZZZ</name>
<proteinExistence type="predicted"/>
<comment type="caution">
    <text evidence="1">The sequence shown here is derived from an EMBL/GenBank/DDBJ whole genome shotgun (WGS) entry which is preliminary data.</text>
</comment>